<keyword evidence="5" id="KW-1185">Reference proteome</keyword>
<accession>A0ABR3FQD8</accession>
<comment type="caution">
    <text evidence="4">The sequence shown here is derived from an EMBL/GenBank/DDBJ whole genome shotgun (WGS) entry which is preliminary data.</text>
</comment>
<dbReference type="InterPro" id="IPR051911">
    <property type="entry name" value="SDR_oxidoreductase"/>
</dbReference>
<protein>
    <recommendedName>
        <fullName evidence="6">NAD(P)-binding protein</fullName>
    </recommendedName>
</protein>
<evidence type="ECO:0000256" key="2">
    <source>
        <dbReference type="ARBA" id="ARBA00023002"/>
    </source>
</evidence>
<sequence length="289" mass="32324">MASQSPRIWFITGSSLGFGRCMTEQALQAGDNVFATVRRLDSLSDLQEKYGPERIYVQRLDVTIEEEIPVAFEKAKEVFGRIDLVYNNAGYAMVGEVEAVPKEAAQRIVNTNFWGAYNVTRAAIAFFRDVNKPMGGRLLQMCSYYGIVADGGVGIYTATKHAIDGLTDSLTKELDPAWNIKVTLVEPGTFRTNPFKNNTYELYAHPTYTNPQVPGVAYRLALDGISEKDIKGDPNKMTKAVLKSTYLENPPKRLILGKEAVQAVKEKLAEIEKDLLEYESWSEDLVFDE</sequence>
<dbReference type="SUPFAM" id="SSF51735">
    <property type="entry name" value="NAD(P)-binding Rossmann-fold domains"/>
    <property type="match status" value="1"/>
</dbReference>
<organism evidence="4 5">
    <name type="scientific">Marasmius crinis-equi</name>
    <dbReference type="NCBI Taxonomy" id="585013"/>
    <lineage>
        <taxon>Eukaryota</taxon>
        <taxon>Fungi</taxon>
        <taxon>Dikarya</taxon>
        <taxon>Basidiomycota</taxon>
        <taxon>Agaricomycotina</taxon>
        <taxon>Agaricomycetes</taxon>
        <taxon>Agaricomycetidae</taxon>
        <taxon>Agaricales</taxon>
        <taxon>Marasmiineae</taxon>
        <taxon>Marasmiaceae</taxon>
        <taxon>Marasmius</taxon>
    </lineage>
</organism>
<dbReference type="PRINTS" id="PR00081">
    <property type="entry name" value="GDHRDH"/>
</dbReference>
<comment type="similarity">
    <text evidence="1 3">Belongs to the short-chain dehydrogenases/reductases (SDR) family.</text>
</comment>
<evidence type="ECO:0008006" key="6">
    <source>
        <dbReference type="Google" id="ProtNLM"/>
    </source>
</evidence>
<evidence type="ECO:0000256" key="3">
    <source>
        <dbReference type="RuleBase" id="RU000363"/>
    </source>
</evidence>
<evidence type="ECO:0000313" key="4">
    <source>
        <dbReference type="EMBL" id="KAL0577663.1"/>
    </source>
</evidence>
<dbReference type="PRINTS" id="PR00080">
    <property type="entry name" value="SDRFAMILY"/>
</dbReference>
<evidence type="ECO:0000313" key="5">
    <source>
        <dbReference type="Proteomes" id="UP001465976"/>
    </source>
</evidence>
<dbReference type="Pfam" id="PF00106">
    <property type="entry name" value="adh_short"/>
    <property type="match status" value="1"/>
</dbReference>
<dbReference type="PANTHER" id="PTHR43976:SF16">
    <property type="entry name" value="SHORT-CHAIN DEHYDROGENASE_REDUCTASE FAMILY PROTEIN"/>
    <property type="match status" value="1"/>
</dbReference>
<name>A0ABR3FQD8_9AGAR</name>
<dbReference type="InterPro" id="IPR002347">
    <property type="entry name" value="SDR_fam"/>
</dbReference>
<dbReference type="PANTHER" id="PTHR43976">
    <property type="entry name" value="SHORT CHAIN DEHYDROGENASE"/>
    <property type="match status" value="1"/>
</dbReference>
<dbReference type="Gene3D" id="3.40.50.720">
    <property type="entry name" value="NAD(P)-binding Rossmann-like Domain"/>
    <property type="match status" value="1"/>
</dbReference>
<dbReference type="Proteomes" id="UP001465976">
    <property type="component" value="Unassembled WGS sequence"/>
</dbReference>
<dbReference type="InterPro" id="IPR036291">
    <property type="entry name" value="NAD(P)-bd_dom_sf"/>
</dbReference>
<evidence type="ECO:0000256" key="1">
    <source>
        <dbReference type="ARBA" id="ARBA00006484"/>
    </source>
</evidence>
<proteinExistence type="inferred from homology"/>
<gene>
    <name evidence="4" type="ORF">V5O48_004311</name>
</gene>
<keyword evidence="2" id="KW-0560">Oxidoreductase</keyword>
<dbReference type="EMBL" id="JBAHYK010000143">
    <property type="protein sequence ID" value="KAL0577663.1"/>
    <property type="molecule type" value="Genomic_DNA"/>
</dbReference>
<reference evidence="4 5" key="1">
    <citation type="submission" date="2024-02" db="EMBL/GenBank/DDBJ databases">
        <title>A draft genome for the cacao thread blight pathogen Marasmius crinis-equi.</title>
        <authorList>
            <person name="Cohen S.P."/>
            <person name="Baruah I.K."/>
            <person name="Amoako-Attah I."/>
            <person name="Bukari Y."/>
            <person name="Meinhardt L.W."/>
            <person name="Bailey B.A."/>
        </authorList>
    </citation>
    <scope>NUCLEOTIDE SEQUENCE [LARGE SCALE GENOMIC DNA]</scope>
    <source>
        <strain evidence="4 5">GH-76</strain>
    </source>
</reference>